<keyword evidence="5" id="KW-1185">Reference proteome</keyword>
<evidence type="ECO:0000259" key="3">
    <source>
        <dbReference type="Pfam" id="PF01522"/>
    </source>
</evidence>
<comment type="subcellular location">
    <subcellularLocation>
        <location evidence="1">Secreted</location>
    </subcellularLocation>
</comment>
<dbReference type="Proteomes" id="UP000649739">
    <property type="component" value="Unassembled WGS sequence"/>
</dbReference>
<protein>
    <recommendedName>
        <fullName evidence="3">NodB homology domain-containing protein</fullName>
    </recommendedName>
</protein>
<organism evidence="4 5">
    <name type="scientific">Pilimelia anulata</name>
    <dbReference type="NCBI Taxonomy" id="53371"/>
    <lineage>
        <taxon>Bacteria</taxon>
        <taxon>Bacillati</taxon>
        <taxon>Actinomycetota</taxon>
        <taxon>Actinomycetes</taxon>
        <taxon>Micromonosporales</taxon>
        <taxon>Micromonosporaceae</taxon>
        <taxon>Pilimelia</taxon>
    </lineage>
</organism>
<dbReference type="GO" id="GO:0016810">
    <property type="term" value="F:hydrolase activity, acting on carbon-nitrogen (but not peptide) bonds"/>
    <property type="evidence" value="ECO:0007669"/>
    <property type="project" value="InterPro"/>
</dbReference>
<name>A0A8J3BAD3_9ACTN</name>
<sequence length="503" mass="52561">MPEPATTGREGPMGRFVRLLTAGVALATLAVAVDAWIGLSRPFDPPQLAAAPQEQSGTGRAIPVVPDTVTVLTYHAVTDRPHESSAVSRRTFAGHLAALAAAGYKSVTLADVRALLDGAPVDLPQRAVLITFDGGAITDWTTADPMLARYGFTAAAFLSTGRLVDAGTPSPYLSHRQVQQLRETGRWEFGGRTHALDTMAPVPGNLRPALAHRLVAGAGVESLDAWRERVRADLAASQRYFAEHLGGPAAAFAYPFADAGTGAEAAALPQVLADAGYGLAFVGEGVPTGHIDALRARSPRYRLPRIGVRTTLSPTRLMELVYRAQPVPPPAALTALDLRPEPGNPARCFRAGAVITVEVERAGICEDPEVNTSRWLDYTLTAELSGTSRACTAVLAVRTGTGTGHYGRVEIAVGHARAAIREQILAGPRRQLAAAPVPAGTGRRTVVVRVRGRAVSVRVAGSPALTATIDRRLAAGGVALGAETGGRCVVSLKDARLTGVATA</sequence>
<accession>A0A8J3BAD3</accession>
<evidence type="ECO:0000313" key="5">
    <source>
        <dbReference type="Proteomes" id="UP000649739"/>
    </source>
</evidence>
<dbReference type="GO" id="GO:0005975">
    <property type="term" value="P:carbohydrate metabolic process"/>
    <property type="evidence" value="ECO:0007669"/>
    <property type="project" value="InterPro"/>
</dbReference>
<dbReference type="AlphaFoldDB" id="A0A8J3BAD3"/>
<feature type="domain" description="NodB homology" evidence="3">
    <location>
        <begin position="123"/>
        <end position="260"/>
    </location>
</feature>
<dbReference type="PANTHER" id="PTHR34216:SF3">
    <property type="entry name" value="POLY-BETA-1,6-N-ACETYL-D-GLUCOSAMINE N-DEACETYLASE"/>
    <property type="match status" value="1"/>
</dbReference>
<dbReference type="CDD" id="cd10918">
    <property type="entry name" value="CE4_NodB_like_5s_6s"/>
    <property type="match status" value="1"/>
</dbReference>
<dbReference type="EMBL" id="BMQB01000011">
    <property type="protein sequence ID" value="GGK07402.1"/>
    <property type="molecule type" value="Genomic_DNA"/>
</dbReference>
<dbReference type="Pfam" id="PF01522">
    <property type="entry name" value="Polysacc_deac_1"/>
    <property type="match status" value="1"/>
</dbReference>
<gene>
    <name evidence="4" type="ORF">GCM10010123_41640</name>
</gene>
<dbReference type="GO" id="GO:0005576">
    <property type="term" value="C:extracellular region"/>
    <property type="evidence" value="ECO:0007669"/>
    <property type="project" value="UniProtKB-SubCell"/>
</dbReference>
<dbReference type="Gene3D" id="2.60.120.560">
    <property type="entry name" value="Exo-inulinase, domain 1"/>
    <property type="match status" value="1"/>
</dbReference>
<dbReference type="InterPro" id="IPR002509">
    <property type="entry name" value="NODB_dom"/>
</dbReference>
<dbReference type="InterPro" id="IPR011330">
    <property type="entry name" value="Glyco_hydro/deAcase_b/a-brl"/>
</dbReference>
<dbReference type="SUPFAM" id="SSF88713">
    <property type="entry name" value="Glycoside hydrolase/deacetylase"/>
    <property type="match status" value="1"/>
</dbReference>
<dbReference type="RefSeq" id="WP_189171889.1">
    <property type="nucleotide sequence ID" value="NZ_BMQB01000011.1"/>
</dbReference>
<reference evidence="4" key="2">
    <citation type="submission" date="2020-09" db="EMBL/GenBank/DDBJ databases">
        <authorList>
            <person name="Sun Q."/>
            <person name="Ohkuma M."/>
        </authorList>
    </citation>
    <scope>NUCLEOTIDE SEQUENCE</scope>
    <source>
        <strain evidence="4">JCM 3090</strain>
    </source>
</reference>
<evidence type="ECO:0000256" key="2">
    <source>
        <dbReference type="ARBA" id="ARBA00022729"/>
    </source>
</evidence>
<dbReference type="InterPro" id="IPR051398">
    <property type="entry name" value="Polysacch_Deacetylase"/>
</dbReference>
<keyword evidence="2" id="KW-0732">Signal</keyword>
<comment type="caution">
    <text evidence="4">The sequence shown here is derived from an EMBL/GenBank/DDBJ whole genome shotgun (WGS) entry which is preliminary data.</text>
</comment>
<proteinExistence type="predicted"/>
<evidence type="ECO:0000256" key="1">
    <source>
        <dbReference type="ARBA" id="ARBA00004613"/>
    </source>
</evidence>
<evidence type="ECO:0000313" key="4">
    <source>
        <dbReference type="EMBL" id="GGK07402.1"/>
    </source>
</evidence>
<reference evidence="4" key="1">
    <citation type="journal article" date="2014" name="Int. J. Syst. Evol. Microbiol.">
        <title>Complete genome sequence of Corynebacterium casei LMG S-19264T (=DSM 44701T), isolated from a smear-ripened cheese.</title>
        <authorList>
            <consortium name="US DOE Joint Genome Institute (JGI-PGF)"/>
            <person name="Walter F."/>
            <person name="Albersmeier A."/>
            <person name="Kalinowski J."/>
            <person name="Ruckert C."/>
        </authorList>
    </citation>
    <scope>NUCLEOTIDE SEQUENCE</scope>
    <source>
        <strain evidence="4">JCM 3090</strain>
    </source>
</reference>
<dbReference type="PANTHER" id="PTHR34216">
    <property type="match status" value="1"/>
</dbReference>
<dbReference type="Gene3D" id="3.20.20.370">
    <property type="entry name" value="Glycoside hydrolase/deacetylase"/>
    <property type="match status" value="1"/>
</dbReference>